<keyword evidence="1" id="KW-0812">Transmembrane</keyword>
<feature type="transmembrane region" description="Helical" evidence="1">
    <location>
        <begin position="125"/>
        <end position="149"/>
    </location>
</feature>
<evidence type="ECO:0000313" key="3">
    <source>
        <dbReference type="Proteomes" id="UP000614410"/>
    </source>
</evidence>
<keyword evidence="1" id="KW-0472">Membrane</keyword>
<evidence type="ECO:0000313" key="2">
    <source>
        <dbReference type="EMBL" id="MBJ7610362.1"/>
    </source>
</evidence>
<reference evidence="2 3" key="1">
    <citation type="submission" date="2020-10" db="EMBL/GenBank/DDBJ databases">
        <title>Ca. Dormibacterota MAGs.</title>
        <authorList>
            <person name="Montgomery K."/>
        </authorList>
    </citation>
    <scope>NUCLEOTIDE SEQUENCE [LARGE SCALE GENOMIC DNA]</scope>
    <source>
        <strain evidence="2">Mitchell_Peninsula_5</strain>
    </source>
</reference>
<sequence>MNSLVEPGFAKDPPVKLNVNAKILGLVLLILGALGILLDILGLITVLGFCGSFSVYGACSFPIIWTIGNLVALVAAVLVTAGGYRMYQENPQGKEWVVYGLVIRFVGAVISLIGNLTAYSGLVGVSFGGAVIFGLIINLIFFVIIYYLVVVSRFPHQAPLSPPGANAWGGGGGPSAPPPPPMR</sequence>
<feature type="transmembrane region" description="Helical" evidence="1">
    <location>
        <begin position="62"/>
        <end position="84"/>
    </location>
</feature>
<comment type="caution">
    <text evidence="2">The sequence shown here is derived from an EMBL/GenBank/DDBJ whole genome shotgun (WGS) entry which is preliminary data.</text>
</comment>
<dbReference type="AlphaFoldDB" id="A0A934KMG2"/>
<organism evidence="2 3">
    <name type="scientific">Candidatus Amunia macphersoniae</name>
    <dbReference type="NCBI Taxonomy" id="3127014"/>
    <lineage>
        <taxon>Bacteria</taxon>
        <taxon>Bacillati</taxon>
        <taxon>Candidatus Dormiibacterota</taxon>
        <taxon>Candidatus Dormibacteria</taxon>
        <taxon>Candidatus Aeolococcales</taxon>
        <taxon>Candidatus Aeolococcaceae</taxon>
        <taxon>Candidatus Amunia</taxon>
    </lineage>
</organism>
<dbReference type="EMBL" id="JAEKNN010000061">
    <property type="protein sequence ID" value="MBJ7610362.1"/>
    <property type="molecule type" value="Genomic_DNA"/>
</dbReference>
<gene>
    <name evidence="2" type="ORF">JF887_13165</name>
</gene>
<name>A0A934KMG2_9BACT</name>
<proteinExistence type="predicted"/>
<dbReference type="Proteomes" id="UP000614410">
    <property type="component" value="Unassembled WGS sequence"/>
</dbReference>
<accession>A0A934KMG2</accession>
<feature type="transmembrane region" description="Helical" evidence="1">
    <location>
        <begin position="96"/>
        <end position="119"/>
    </location>
</feature>
<protein>
    <submittedName>
        <fullName evidence="2">Uncharacterized protein</fullName>
    </submittedName>
</protein>
<evidence type="ECO:0000256" key="1">
    <source>
        <dbReference type="SAM" id="Phobius"/>
    </source>
</evidence>
<keyword evidence="1" id="KW-1133">Transmembrane helix</keyword>
<feature type="transmembrane region" description="Helical" evidence="1">
    <location>
        <begin position="23"/>
        <end position="56"/>
    </location>
</feature>